<dbReference type="Gene3D" id="2.40.330.10">
    <property type="entry name" value="DNA-binding pseudobarrel domain"/>
    <property type="match status" value="1"/>
</dbReference>
<dbReference type="InterPro" id="IPR003340">
    <property type="entry name" value="B3_DNA-bd"/>
</dbReference>
<dbReference type="GO" id="GO:0003677">
    <property type="term" value="F:DNA binding"/>
    <property type="evidence" value="ECO:0007669"/>
    <property type="project" value="UniProtKB-KW"/>
</dbReference>
<keyword evidence="2" id="KW-0805">Transcription regulation</keyword>
<gene>
    <name evidence="8" type="ORF">CASFOL_023863</name>
</gene>
<keyword evidence="9" id="KW-1185">Reference proteome</keyword>
<feature type="region of interest" description="Disordered" evidence="6">
    <location>
        <begin position="1"/>
        <end position="75"/>
    </location>
</feature>
<dbReference type="EMBL" id="JAVIJP010000032">
    <property type="protein sequence ID" value="KAL3630879.1"/>
    <property type="molecule type" value="Genomic_DNA"/>
</dbReference>
<keyword evidence="5" id="KW-0539">Nucleus</keyword>
<feature type="domain" description="TF-B3" evidence="7">
    <location>
        <begin position="92"/>
        <end position="194"/>
    </location>
</feature>
<comment type="subcellular location">
    <subcellularLocation>
        <location evidence="1">Nucleus</location>
    </subcellularLocation>
</comment>
<dbReference type="Proteomes" id="UP001632038">
    <property type="component" value="Unassembled WGS sequence"/>
</dbReference>
<dbReference type="InterPro" id="IPR015300">
    <property type="entry name" value="DNA-bd_pseudobarrel_sf"/>
</dbReference>
<dbReference type="SMART" id="SM01019">
    <property type="entry name" value="B3"/>
    <property type="match status" value="1"/>
</dbReference>
<dbReference type="CDD" id="cd10017">
    <property type="entry name" value="B3_DNA"/>
    <property type="match status" value="1"/>
</dbReference>
<evidence type="ECO:0000256" key="6">
    <source>
        <dbReference type="SAM" id="MobiDB-lite"/>
    </source>
</evidence>
<protein>
    <recommendedName>
        <fullName evidence="7">TF-B3 domain-containing protein</fullName>
    </recommendedName>
</protein>
<evidence type="ECO:0000313" key="8">
    <source>
        <dbReference type="EMBL" id="KAL3630879.1"/>
    </source>
</evidence>
<evidence type="ECO:0000256" key="4">
    <source>
        <dbReference type="ARBA" id="ARBA00023163"/>
    </source>
</evidence>
<dbReference type="PROSITE" id="PS50863">
    <property type="entry name" value="B3"/>
    <property type="match status" value="1"/>
</dbReference>
<evidence type="ECO:0000256" key="2">
    <source>
        <dbReference type="ARBA" id="ARBA00023015"/>
    </source>
</evidence>
<evidence type="ECO:0000256" key="1">
    <source>
        <dbReference type="ARBA" id="ARBA00004123"/>
    </source>
</evidence>
<proteinExistence type="predicted"/>
<evidence type="ECO:0000256" key="3">
    <source>
        <dbReference type="ARBA" id="ARBA00023125"/>
    </source>
</evidence>
<keyword evidence="3" id="KW-0238">DNA-binding</keyword>
<dbReference type="AlphaFoldDB" id="A0ABD3CNS2"/>
<sequence>MEKYEGSNSGSDYGKDNIISGSIAAEREERRRTRSKQRQSEDRADLLSGPGFIVQRGPRAPRSRRESLGTLAHVPPPPPPRVIELSKLSFLFSKQLKNSDVSSLRRMVLPKKDAEIHLPVLEAKEGILIYMLDMDGIHDWWFKYRYWPNNSSRMYVLESTGGFADAHHLVTGDYILVYQNTEDGRYVIEAKKKEEYSEPNSVINDSTTDFQLLPEALYEYEYDLTFLDDSPLVYVGESIDLPRFSIKVVPTTSIAANKEYQ</sequence>
<evidence type="ECO:0000313" key="9">
    <source>
        <dbReference type="Proteomes" id="UP001632038"/>
    </source>
</evidence>
<organism evidence="8 9">
    <name type="scientific">Castilleja foliolosa</name>
    <dbReference type="NCBI Taxonomy" id="1961234"/>
    <lineage>
        <taxon>Eukaryota</taxon>
        <taxon>Viridiplantae</taxon>
        <taxon>Streptophyta</taxon>
        <taxon>Embryophyta</taxon>
        <taxon>Tracheophyta</taxon>
        <taxon>Spermatophyta</taxon>
        <taxon>Magnoliopsida</taxon>
        <taxon>eudicotyledons</taxon>
        <taxon>Gunneridae</taxon>
        <taxon>Pentapetalae</taxon>
        <taxon>asterids</taxon>
        <taxon>lamiids</taxon>
        <taxon>Lamiales</taxon>
        <taxon>Orobanchaceae</taxon>
        <taxon>Pedicularideae</taxon>
        <taxon>Castillejinae</taxon>
        <taxon>Castilleja</taxon>
    </lineage>
</organism>
<keyword evidence="4" id="KW-0804">Transcription</keyword>
<dbReference type="Pfam" id="PF02362">
    <property type="entry name" value="B3"/>
    <property type="match status" value="1"/>
</dbReference>
<reference evidence="9" key="1">
    <citation type="journal article" date="2024" name="IScience">
        <title>Strigolactones Initiate the Formation of Haustorium-like Structures in Castilleja.</title>
        <authorList>
            <person name="Buerger M."/>
            <person name="Peterson D."/>
            <person name="Chory J."/>
        </authorList>
    </citation>
    <scope>NUCLEOTIDE SEQUENCE [LARGE SCALE GENOMIC DNA]</scope>
</reference>
<dbReference type="GO" id="GO:0005634">
    <property type="term" value="C:nucleus"/>
    <property type="evidence" value="ECO:0007669"/>
    <property type="project" value="UniProtKB-SubCell"/>
</dbReference>
<dbReference type="SUPFAM" id="SSF101936">
    <property type="entry name" value="DNA-binding pseudobarrel domain"/>
    <property type="match status" value="1"/>
</dbReference>
<evidence type="ECO:0000259" key="7">
    <source>
        <dbReference type="PROSITE" id="PS50863"/>
    </source>
</evidence>
<accession>A0ABD3CNS2</accession>
<feature type="compositionally biased region" description="Polar residues" evidence="6">
    <location>
        <begin position="1"/>
        <end position="11"/>
    </location>
</feature>
<dbReference type="PANTHER" id="PTHR31140">
    <property type="entry name" value="B3 DOMAIN-CONTAINING TRANSCRIPTION FACTOR ABI3"/>
    <property type="match status" value="1"/>
</dbReference>
<evidence type="ECO:0000256" key="5">
    <source>
        <dbReference type="ARBA" id="ARBA00023242"/>
    </source>
</evidence>
<dbReference type="PANTHER" id="PTHR31140:SF73">
    <property type="entry name" value="B3 DOMAIN-CONTAINING TRANSCRIPTION FACTOR FUS3"/>
    <property type="match status" value="1"/>
</dbReference>
<name>A0ABD3CNS2_9LAMI</name>
<comment type="caution">
    <text evidence="8">The sequence shown here is derived from an EMBL/GenBank/DDBJ whole genome shotgun (WGS) entry which is preliminary data.</text>
</comment>
<dbReference type="InterPro" id="IPR044800">
    <property type="entry name" value="LEC2-like"/>
</dbReference>